<gene>
    <name evidence="2" type="ORF">KC01_LOCUS24729</name>
</gene>
<proteinExistence type="predicted"/>
<evidence type="ECO:0000313" key="3">
    <source>
        <dbReference type="Proteomes" id="UP001497482"/>
    </source>
</evidence>
<protein>
    <submittedName>
        <fullName evidence="2">Uncharacterized protein</fullName>
    </submittedName>
</protein>
<dbReference type="PROSITE" id="PS51257">
    <property type="entry name" value="PROKAR_LIPOPROTEIN"/>
    <property type="match status" value="1"/>
</dbReference>
<accession>A0AAV2L2B7</accession>
<feature type="compositionally biased region" description="Low complexity" evidence="1">
    <location>
        <begin position="20"/>
        <end position="31"/>
    </location>
</feature>
<name>A0AAV2L2B7_KNICA</name>
<dbReference type="AlphaFoldDB" id="A0AAV2L2B7"/>
<organism evidence="2 3">
    <name type="scientific">Knipowitschia caucasica</name>
    <name type="common">Caucasian dwarf goby</name>
    <name type="synonym">Pomatoschistus caucasicus</name>
    <dbReference type="NCBI Taxonomy" id="637954"/>
    <lineage>
        <taxon>Eukaryota</taxon>
        <taxon>Metazoa</taxon>
        <taxon>Chordata</taxon>
        <taxon>Craniata</taxon>
        <taxon>Vertebrata</taxon>
        <taxon>Euteleostomi</taxon>
        <taxon>Actinopterygii</taxon>
        <taxon>Neopterygii</taxon>
        <taxon>Teleostei</taxon>
        <taxon>Neoteleostei</taxon>
        <taxon>Acanthomorphata</taxon>
        <taxon>Gobiaria</taxon>
        <taxon>Gobiiformes</taxon>
        <taxon>Gobioidei</taxon>
        <taxon>Gobiidae</taxon>
        <taxon>Gobiinae</taxon>
        <taxon>Knipowitschia</taxon>
    </lineage>
</organism>
<reference evidence="2 3" key="1">
    <citation type="submission" date="2024-04" db="EMBL/GenBank/DDBJ databases">
        <authorList>
            <person name="Waldvogel A.-M."/>
            <person name="Schoenle A."/>
        </authorList>
    </citation>
    <scope>NUCLEOTIDE SEQUENCE [LARGE SCALE GENOMIC DNA]</scope>
</reference>
<dbReference type="EMBL" id="OZ035842">
    <property type="protein sequence ID" value="CAL1596009.1"/>
    <property type="molecule type" value="Genomic_DNA"/>
</dbReference>
<evidence type="ECO:0000313" key="2">
    <source>
        <dbReference type="EMBL" id="CAL1596009.1"/>
    </source>
</evidence>
<evidence type="ECO:0000256" key="1">
    <source>
        <dbReference type="SAM" id="MobiDB-lite"/>
    </source>
</evidence>
<keyword evidence="3" id="KW-1185">Reference proteome</keyword>
<feature type="region of interest" description="Disordered" evidence="1">
    <location>
        <begin position="20"/>
        <end position="51"/>
    </location>
</feature>
<sequence>MHRHIIPNCFSVSTSCRQRSCNSSRQPSSTPVAPSTLTAGPAATRRSCHPIKRSSVLQIRHDFTLQHKRGMLSKRNPQNQIDF</sequence>
<dbReference type="Proteomes" id="UP001497482">
    <property type="component" value="Chromosome 20"/>
</dbReference>